<accession>A0A264W013</accession>
<evidence type="ECO:0000256" key="3">
    <source>
        <dbReference type="ARBA" id="ARBA00022692"/>
    </source>
</evidence>
<evidence type="ECO:0000256" key="7">
    <source>
        <dbReference type="SAM" id="Phobius"/>
    </source>
</evidence>
<name>A0A264W013_9BACL</name>
<evidence type="ECO:0008006" key="12">
    <source>
        <dbReference type="Google" id="ProtNLM"/>
    </source>
</evidence>
<dbReference type="Proteomes" id="UP000217065">
    <property type="component" value="Unassembled WGS sequence"/>
</dbReference>
<keyword evidence="5 7" id="KW-0472">Membrane</keyword>
<evidence type="ECO:0000259" key="9">
    <source>
        <dbReference type="Pfam" id="PF12704"/>
    </source>
</evidence>
<dbReference type="Pfam" id="PF12704">
    <property type="entry name" value="MacB_PCD"/>
    <property type="match status" value="1"/>
</dbReference>
<evidence type="ECO:0000256" key="4">
    <source>
        <dbReference type="ARBA" id="ARBA00022989"/>
    </source>
</evidence>
<evidence type="ECO:0000259" key="8">
    <source>
        <dbReference type="Pfam" id="PF02687"/>
    </source>
</evidence>
<keyword evidence="11" id="KW-1185">Reference proteome</keyword>
<evidence type="ECO:0000256" key="6">
    <source>
        <dbReference type="ARBA" id="ARBA00038076"/>
    </source>
</evidence>
<proteinExistence type="inferred from homology"/>
<dbReference type="GO" id="GO:0005886">
    <property type="term" value="C:plasma membrane"/>
    <property type="evidence" value="ECO:0007669"/>
    <property type="project" value="UniProtKB-SubCell"/>
</dbReference>
<organism evidence="10 11">
    <name type="scientific">Tetzosporium hominis</name>
    <dbReference type="NCBI Taxonomy" id="2020506"/>
    <lineage>
        <taxon>Bacteria</taxon>
        <taxon>Bacillati</taxon>
        <taxon>Bacillota</taxon>
        <taxon>Bacilli</taxon>
        <taxon>Bacillales</taxon>
        <taxon>Caryophanaceae</taxon>
        <taxon>Tetzosporium</taxon>
    </lineage>
</organism>
<dbReference type="InterPro" id="IPR025857">
    <property type="entry name" value="MacB_PCD"/>
</dbReference>
<reference evidence="10 11" key="1">
    <citation type="submission" date="2017-07" db="EMBL/GenBank/DDBJ databases">
        <title>Tetzosporium hominis gen.nov. sp.nov.</title>
        <authorList>
            <person name="Tetz G."/>
            <person name="Tetz V."/>
        </authorList>
    </citation>
    <scope>NUCLEOTIDE SEQUENCE [LARGE SCALE GENOMIC DNA]</scope>
    <source>
        <strain evidence="10 11">VT-49</strain>
    </source>
</reference>
<dbReference type="AlphaFoldDB" id="A0A264W013"/>
<feature type="transmembrane region" description="Helical" evidence="7">
    <location>
        <begin position="21"/>
        <end position="45"/>
    </location>
</feature>
<keyword evidence="4 7" id="KW-1133">Transmembrane helix</keyword>
<feature type="transmembrane region" description="Helical" evidence="7">
    <location>
        <begin position="282"/>
        <end position="307"/>
    </location>
</feature>
<evidence type="ECO:0000256" key="1">
    <source>
        <dbReference type="ARBA" id="ARBA00004651"/>
    </source>
</evidence>
<dbReference type="InterPro" id="IPR003838">
    <property type="entry name" value="ABC3_permease_C"/>
</dbReference>
<feature type="domain" description="ABC3 transporter permease C-terminal" evidence="8">
    <location>
        <begin position="293"/>
        <end position="422"/>
    </location>
</feature>
<keyword evidence="2" id="KW-1003">Cell membrane</keyword>
<evidence type="ECO:0000313" key="11">
    <source>
        <dbReference type="Proteomes" id="UP000217065"/>
    </source>
</evidence>
<dbReference type="GO" id="GO:0022857">
    <property type="term" value="F:transmembrane transporter activity"/>
    <property type="evidence" value="ECO:0007669"/>
    <property type="project" value="TreeGrafter"/>
</dbReference>
<comment type="similarity">
    <text evidence="6">Belongs to the ABC-4 integral membrane protein family.</text>
</comment>
<dbReference type="PANTHER" id="PTHR30572:SF4">
    <property type="entry name" value="ABC TRANSPORTER PERMEASE YTRF"/>
    <property type="match status" value="1"/>
</dbReference>
<dbReference type="PROSITE" id="PS51257">
    <property type="entry name" value="PROKAR_LIPOPROTEIN"/>
    <property type="match status" value="1"/>
</dbReference>
<gene>
    <name evidence="10" type="ORF">CF394_14545</name>
</gene>
<evidence type="ECO:0000256" key="5">
    <source>
        <dbReference type="ARBA" id="ARBA00023136"/>
    </source>
</evidence>
<keyword evidence="3 7" id="KW-0812">Transmembrane</keyword>
<evidence type="ECO:0000313" key="10">
    <source>
        <dbReference type="EMBL" id="OZS76904.1"/>
    </source>
</evidence>
<dbReference type="InterPro" id="IPR050250">
    <property type="entry name" value="Macrolide_Exporter_MacB"/>
</dbReference>
<comment type="subcellular location">
    <subcellularLocation>
        <location evidence="1">Cell membrane</location>
        <topology evidence="1">Multi-pass membrane protein</topology>
    </subcellularLocation>
</comment>
<dbReference type="RefSeq" id="WP_094944585.1">
    <property type="nucleotide sequence ID" value="NZ_NOKQ01000342.1"/>
</dbReference>
<feature type="transmembrane region" description="Helical" evidence="7">
    <location>
        <begin position="344"/>
        <end position="371"/>
    </location>
</feature>
<protein>
    <recommendedName>
        <fullName evidence="12">Macrolide ABC transporter permease</fullName>
    </recommendedName>
</protein>
<evidence type="ECO:0000256" key="2">
    <source>
        <dbReference type="ARBA" id="ARBA00022475"/>
    </source>
</evidence>
<feature type="transmembrane region" description="Helical" evidence="7">
    <location>
        <begin position="391"/>
        <end position="412"/>
    </location>
</feature>
<dbReference type="EMBL" id="NOKQ01000342">
    <property type="protein sequence ID" value="OZS76904.1"/>
    <property type="molecule type" value="Genomic_DNA"/>
</dbReference>
<comment type="caution">
    <text evidence="10">The sequence shown here is derived from an EMBL/GenBank/DDBJ whole genome shotgun (WGS) entry which is preliminary data.</text>
</comment>
<dbReference type="OrthoDB" id="9770099at2"/>
<dbReference type="PANTHER" id="PTHR30572">
    <property type="entry name" value="MEMBRANE COMPONENT OF TRANSPORTER-RELATED"/>
    <property type="match status" value="1"/>
</dbReference>
<feature type="domain" description="MacB-like periplasmic core" evidence="9">
    <location>
        <begin position="22"/>
        <end position="261"/>
    </location>
</feature>
<sequence length="430" mass="47293">MLAKDQREFISQHMKRNKLRVFMTILAAAMGCAFLIILASVGFGLHKTIQDEVLSNRIVTEIELAGKEGADERVTAEEVDAIRKMEHVKTVVERVMVPGSATVKLGEKEGYGELVYTDLEAEQLANLALDSGKMPASSEEVIVGYQFANSFLTEEQYKEIEAADDNLAKETELAQAIRDKLIGQTITVDVVDYETNEVRATQTFTISGIAKQPGRDWYYDQKIYADTSKSSEVLTAFDIDQPDRSITVHATDFQYVEDLTNTLKDQGFYVYSVTEELGEMKMLFTAIQIGLVIVGTVAVLIASIGIFNTMTMAVTERTREIGIMKAIGAPPSLIQRLFLMESTLIGLIGTIIAVVVSYALSFVVNIAVPMIVFGSMNEEAPTDMTITVSYIPWQLVLIAAVISIGVAVLSGWRPARKATSIDVIQALKES</sequence>
<dbReference type="Pfam" id="PF02687">
    <property type="entry name" value="FtsX"/>
    <property type="match status" value="1"/>
</dbReference>